<keyword evidence="1" id="KW-0175">Coiled coil</keyword>
<protein>
    <submittedName>
        <fullName evidence="3">Uncharacterized protein LOC103512758</fullName>
    </submittedName>
</protein>
<dbReference type="Proteomes" id="UP000079169">
    <property type="component" value="Unplaced"/>
</dbReference>
<name>A0A1S4EFR4_DIACI</name>
<dbReference type="KEGG" id="dci:103512758"/>
<reference evidence="3" key="1">
    <citation type="submission" date="2025-08" db="UniProtKB">
        <authorList>
            <consortium name="RefSeq"/>
        </authorList>
    </citation>
    <scope>IDENTIFICATION</scope>
</reference>
<feature type="coiled-coil region" evidence="1">
    <location>
        <begin position="227"/>
        <end position="262"/>
    </location>
</feature>
<dbReference type="RefSeq" id="XP_017301030.1">
    <property type="nucleotide sequence ID" value="XM_017445541.2"/>
</dbReference>
<dbReference type="PaxDb" id="121845-A0A1S4EFR4"/>
<dbReference type="GeneID" id="103512758"/>
<evidence type="ECO:0000256" key="1">
    <source>
        <dbReference type="SAM" id="Coils"/>
    </source>
</evidence>
<proteinExistence type="predicted"/>
<sequence>MNLVNFTYQMQFSLVFFNTNDNTTKRMNVGVINETNNEIHDITNLPRRKVRNEFNLLQSLYENISNTSGNSKNTTKIKNTSEEFNVKYQKQFVLYQRIKMMRNLAKRVKNSSGKITPPWATPVRKNRTADNVRKLMALLKTNLSGLAEEIDLVRIDDLKGNRRIKRAMSVLVRQVDESEIEMAGLPNTLAPKYHELRKKRKLVREYGARYANMTNRTSEEELHFMNYTELKDECENERAKIIEEAQELNEFYELEDEEEAAEMMQNMGTYEVDQSELELKIDLMNNVTSIEYRIHNPDLYPDDDAKENLAKLKEAEERVASLENKQFSRMKKKAEDYRKILALGRPPILSTIFFFLENRHIWRGHKTFPHSFNNQNSTIPSDSKHTIPLFQKDKTLGDFGQDSDAEFHLLRQSGMRSK</sequence>
<keyword evidence="2" id="KW-1185">Reference proteome</keyword>
<dbReference type="AlphaFoldDB" id="A0A1S4EFR4"/>
<feature type="non-terminal residue" evidence="3">
    <location>
        <position position="418"/>
    </location>
</feature>
<accession>A0A1S4EFR4</accession>
<evidence type="ECO:0000313" key="2">
    <source>
        <dbReference type="Proteomes" id="UP000079169"/>
    </source>
</evidence>
<gene>
    <name evidence="3" type="primary">LOC103512758</name>
</gene>
<evidence type="ECO:0000313" key="3">
    <source>
        <dbReference type="RefSeq" id="XP_017301030.1"/>
    </source>
</evidence>
<organism evidence="2 3">
    <name type="scientific">Diaphorina citri</name>
    <name type="common">Asian citrus psyllid</name>
    <dbReference type="NCBI Taxonomy" id="121845"/>
    <lineage>
        <taxon>Eukaryota</taxon>
        <taxon>Metazoa</taxon>
        <taxon>Ecdysozoa</taxon>
        <taxon>Arthropoda</taxon>
        <taxon>Hexapoda</taxon>
        <taxon>Insecta</taxon>
        <taxon>Pterygota</taxon>
        <taxon>Neoptera</taxon>
        <taxon>Paraneoptera</taxon>
        <taxon>Hemiptera</taxon>
        <taxon>Sternorrhyncha</taxon>
        <taxon>Psylloidea</taxon>
        <taxon>Psyllidae</taxon>
        <taxon>Diaphorininae</taxon>
        <taxon>Diaphorina</taxon>
    </lineage>
</organism>